<feature type="compositionally biased region" description="Acidic residues" evidence="1">
    <location>
        <begin position="201"/>
        <end position="212"/>
    </location>
</feature>
<gene>
    <name evidence="2" type="ORF">ACFQJ7_07625</name>
</gene>
<feature type="compositionally biased region" description="Polar residues" evidence="1">
    <location>
        <begin position="146"/>
        <end position="156"/>
    </location>
</feature>
<evidence type="ECO:0000313" key="2">
    <source>
        <dbReference type="EMBL" id="MFC7125910.1"/>
    </source>
</evidence>
<protein>
    <submittedName>
        <fullName evidence="2">Uncharacterized protein</fullName>
    </submittedName>
</protein>
<organism evidence="2 3">
    <name type="scientific">Halovenus rubra</name>
    <dbReference type="NCBI Taxonomy" id="869890"/>
    <lineage>
        <taxon>Archaea</taxon>
        <taxon>Methanobacteriati</taxon>
        <taxon>Methanobacteriota</taxon>
        <taxon>Stenosarchaea group</taxon>
        <taxon>Halobacteria</taxon>
        <taxon>Halobacteriales</taxon>
        <taxon>Haloarculaceae</taxon>
        <taxon>Halovenus</taxon>
    </lineage>
</organism>
<comment type="caution">
    <text evidence="2">The sequence shown here is derived from an EMBL/GenBank/DDBJ whole genome shotgun (WGS) entry which is preliminary data.</text>
</comment>
<dbReference type="EMBL" id="JBHSZQ010000011">
    <property type="protein sequence ID" value="MFC7125910.1"/>
    <property type="molecule type" value="Genomic_DNA"/>
</dbReference>
<feature type="compositionally biased region" description="Basic and acidic residues" evidence="1">
    <location>
        <begin position="128"/>
        <end position="141"/>
    </location>
</feature>
<evidence type="ECO:0000256" key="1">
    <source>
        <dbReference type="SAM" id="MobiDB-lite"/>
    </source>
</evidence>
<feature type="compositionally biased region" description="Polar residues" evidence="1">
    <location>
        <begin position="171"/>
        <end position="190"/>
    </location>
</feature>
<accession>A0ABD5X403</accession>
<dbReference type="AlphaFoldDB" id="A0ABD5X403"/>
<dbReference type="Proteomes" id="UP001596414">
    <property type="component" value="Unassembled WGS sequence"/>
</dbReference>
<sequence>MTEQTRPNGGDTLACQITLYRRESYVAVKLIMKNLREEAITVDYQQTVPDALTTTHLSFTSNYLADGWVFEDSRLHFSTEIGGREQIETVYGIKRVDISSLVDFISYATIVAKQDGNTVETVTSIDPDIERTNDGTERASTDDETTSVMTTENTANAPPETQEASAVGRSIQETQHSEQTADQSHSTTGADTERTSSTEAPTDDSTDTDETVQWETLSTESENDADETAETTATNEHVPFASAEETSPQQSDDEKPALPANRSDYILEDVREEIDSPAEFNWIEVDSEPEKSETADSDGIIGWVRSRLPL</sequence>
<dbReference type="RefSeq" id="WP_267638059.1">
    <property type="nucleotide sequence ID" value="NZ_JAODIY010000011.1"/>
</dbReference>
<reference evidence="2 3" key="1">
    <citation type="journal article" date="2014" name="Int. J. Syst. Evol. Microbiol.">
        <title>Complete genome sequence of Corynebacterium casei LMG S-19264T (=DSM 44701T), isolated from a smear-ripened cheese.</title>
        <authorList>
            <consortium name="US DOE Joint Genome Institute (JGI-PGF)"/>
            <person name="Walter F."/>
            <person name="Albersmeier A."/>
            <person name="Kalinowski J."/>
            <person name="Ruckert C."/>
        </authorList>
    </citation>
    <scope>NUCLEOTIDE SEQUENCE [LARGE SCALE GENOMIC DNA]</scope>
    <source>
        <strain evidence="2 3">CGMCC 4.7215</strain>
    </source>
</reference>
<name>A0ABD5X403_9EURY</name>
<proteinExistence type="predicted"/>
<evidence type="ECO:0000313" key="3">
    <source>
        <dbReference type="Proteomes" id="UP001596414"/>
    </source>
</evidence>
<feature type="region of interest" description="Disordered" evidence="1">
    <location>
        <begin position="122"/>
        <end position="264"/>
    </location>
</feature>